<comment type="caution">
    <text evidence="3">The sequence shown here is derived from an EMBL/GenBank/DDBJ whole genome shotgun (WGS) entry which is preliminary data.</text>
</comment>
<feature type="transmembrane region" description="Helical" evidence="1">
    <location>
        <begin position="31"/>
        <end position="52"/>
    </location>
</feature>
<organism evidence="3 4">
    <name type="scientific">Hyunsoonleella aestuarii</name>
    <dbReference type="NCBI Taxonomy" id="912802"/>
    <lineage>
        <taxon>Bacteria</taxon>
        <taxon>Pseudomonadati</taxon>
        <taxon>Bacteroidota</taxon>
        <taxon>Flavobacteriia</taxon>
        <taxon>Flavobacteriales</taxon>
        <taxon>Flavobacteriaceae</taxon>
    </lineage>
</organism>
<dbReference type="EMBL" id="BAABAV010000001">
    <property type="protein sequence ID" value="GAA4269646.1"/>
    <property type="molecule type" value="Genomic_DNA"/>
</dbReference>
<feature type="domain" description="2TM" evidence="2">
    <location>
        <begin position="20"/>
        <end position="102"/>
    </location>
</feature>
<dbReference type="Pfam" id="PF13239">
    <property type="entry name" value="2TM"/>
    <property type="match status" value="1"/>
</dbReference>
<feature type="transmembrane region" description="Helical" evidence="1">
    <location>
        <begin position="68"/>
        <end position="88"/>
    </location>
</feature>
<sequence length="114" mass="13803">MEDLNYNNESSDYIKERAYKRAQKRLKEIKGFYWHAFWYAVVNIFIIVMIVSNSDGNIWHFGTYSTPLFWGIGLGFHALGVFGKNLFFSKSWEERKMREYMEKDRSDKDNFRFE</sequence>
<proteinExistence type="predicted"/>
<gene>
    <name evidence="3" type="ORF">GCM10022257_17470</name>
</gene>
<evidence type="ECO:0000313" key="4">
    <source>
        <dbReference type="Proteomes" id="UP001500027"/>
    </source>
</evidence>
<evidence type="ECO:0000259" key="2">
    <source>
        <dbReference type="Pfam" id="PF13239"/>
    </source>
</evidence>
<accession>A0ABP8EBP5</accession>
<name>A0ABP8EBP5_9FLAO</name>
<dbReference type="RefSeq" id="WP_139000456.1">
    <property type="nucleotide sequence ID" value="NZ_BAABAV010000001.1"/>
</dbReference>
<reference evidence="4" key="1">
    <citation type="journal article" date="2019" name="Int. J. Syst. Evol. Microbiol.">
        <title>The Global Catalogue of Microorganisms (GCM) 10K type strain sequencing project: providing services to taxonomists for standard genome sequencing and annotation.</title>
        <authorList>
            <consortium name="The Broad Institute Genomics Platform"/>
            <consortium name="The Broad Institute Genome Sequencing Center for Infectious Disease"/>
            <person name="Wu L."/>
            <person name="Ma J."/>
        </authorList>
    </citation>
    <scope>NUCLEOTIDE SEQUENCE [LARGE SCALE GENOMIC DNA]</scope>
    <source>
        <strain evidence="4">JCM 17452</strain>
    </source>
</reference>
<protein>
    <submittedName>
        <fullName evidence="3">2TM domain-containing protein</fullName>
    </submittedName>
</protein>
<dbReference type="Proteomes" id="UP001500027">
    <property type="component" value="Unassembled WGS sequence"/>
</dbReference>
<evidence type="ECO:0000256" key="1">
    <source>
        <dbReference type="SAM" id="Phobius"/>
    </source>
</evidence>
<keyword evidence="1" id="KW-1133">Transmembrane helix</keyword>
<keyword evidence="1" id="KW-0812">Transmembrane</keyword>
<evidence type="ECO:0000313" key="3">
    <source>
        <dbReference type="EMBL" id="GAA4269646.1"/>
    </source>
</evidence>
<dbReference type="InterPro" id="IPR025698">
    <property type="entry name" value="2TM_dom"/>
</dbReference>
<keyword evidence="4" id="KW-1185">Reference proteome</keyword>
<keyword evidence="1" id="KW-0472">Membrane</keyword>